<organism evidence="1 2">
    <name type="scientific">Sistotremastrum suecicum HHB10207 ss-3</name>
    <dbReference type="NCBI Taxonomy" id="1314776"/>
    <lineage>
        <taxon>Eukaryota</taxon>
        <taxon>Fungi</taxon>
        <taxon>Dikarya</taxon>
        <taxon>Basidiomycota</taxon>
        <taxon>Agaricomycotina</taxon>
        <taxon>Agaricomycetes</taxon>
        <taxon>Sistotremastrales</taxon>
        <taxon>Sistotremastraceae</taxon>
        <taxon>Sistotremastrum</taxon>
    </lineage>
</organism>
<gene>
    <name evidence="1" type="ORF">SISSUDRAFT_581017</name>
</gene>
<accession>A0A166EPI3</accession>
<keyword evidence="2" id="KW-1185">Reference proteome</keyword>
<protein>
    <submittedName>
        <fullName evidence="1">Uncharacterized protein</fullName>
    </submittedName>
</protein>
<evidence type="ECO:0000313" key="2">
    <source>
        <dbReference type="Proteomes" id="UP000076798"/>
    </source>
</evidence>
<evidence type="ECO:0000313" key="1">
    <source>
        <dbReference type="EMBL" id="KZT39804.1"/>
    </source>
</evidence>
<proteinExistence type="predicted"/>
<name>A0A166EPI3_9AGAM</name>
<reference evidence="1 2" key="1">
    <citation type="journal article" date="2016" name="Mol. Biol. Evol.">
        <title>Comparative Genomics of Early-Diverging Mushroom-Forming Fungi Provides Insights into the Origins of Lignocellulose Decay Capabilities.</title>
        <authorList>
            <person name="Nagy L.G."/>
            <person name="Riley R."/>
            <person name="Tritt A."/>
            <person name="Adam C."/>
            <person name="Daum C."/>
            <person name="Floudas D."/>
            <person name="Sun H."/>
            <person name="Yadav J.S."/>
            <person name="Pangilinan J."/>
            <person name="Larsson K.H."/>
            <person name="Matsuura K."/>
            <person name="Barry K."/>
            <person name="Labutti K."/>
            <person name="Kuo R."/>
            <person name="Ohm R.A."/>
            <person name="Bhattacharya S.S."/>
            <person name="Shirouzu T."/>
            <person name="Yoshinaga Y."/>
            <person name="Martin F.M."/>
            <person name="Grigoriev I.V."/>
            <person name="Hibbett D.S."/>
        </authorList>
    </citation>
    <scope>NUCLEOTIDE SEQUENCE [LARGE SCALE GENOMIC DNA]</scope>
    <source>
        <strain evidence="1 2">HHB10207 ss-3</strain>
    </source>
</reference>
<sequence>MTIFSHDGNDAFQNLSFNPSLGSEFMFHDIFWLVGVPPFLTEIYLNFCQGGARQRLLSCCACKGGSFESPSSFNVSAAFERQRVSERDVIFAIGETSGAGSAGKRRGRVRLPAP</sequence>
<dbReference type="AlphaFoldDB" id="A0A166EPI3"/>
<dbReference type="EMBL" id="KV428041">
    <property type="protein sequence ID" value="KZT39804.1"/>
    <property type="molecule type" value="Genomic_DNA"/>
</dbReference>
<dbReference type="Proteomes" id="UP000076798">
    <property type="component" value="Unassembled WGS sequence"/>
</dbReference>